<sequence length="411" mass="48776">MNFIMVLTIVLILFGLFKLLKLYKVYLVLKKKEVDYEKLHKFLIIIPVYKEQLRIKQCIKAFERINYDNNKVKIVFATTNKEKVKPHTHDILEEYLQSNTTIFEYQVLMYPEEYGSSAEQVNYAFNQLRMEEANIVGIYNADSIPQKDTFLHVSEKFKDSKVNYLQQRISFFSNLNNNLFSLGYAYHQTIFELSVNMWKDLYGNGGIIAGRGLFLRKDKVGDCIFPENFFCEDISLYFFLKSNKEKIYTINTLEFNEAPPDLTSIIKQHSVWFHTANSFYELYKYVKSSLNNELPLLFWYFIFKRIIMNMIWLCAPLFLSLLCIYNPILLLMIGLYCIITTSIINKLTTEEYKGKHLLISSFSLMIYLFLYNLGPLKYIINQILKFFYTKEVVKYKTPRREAHNEKNYSNS</sequence>
<dbReference type="OrthoDB" id="154460at2"/>
<organism evidence="8 9">
    <name type="scientific">Alkaliphilus serpentinus</name>
    <dbReference type="NCBI Taxonomy" id="1482731"/>
    <lineage>
        <taxon>Bacteria</taxon>
        <taxon>Bacillati</taxon>
        <taxon>Bacillota</taxon>
        <taxon>Clostridia</taxon>
        <taxon>Peptostreptococcales</taxon>
        <taxon>Natronincolaceae</taxon>
        <taxon>Alkaliphilus</taxon>
    </lineage>
</organism>
<dbReference type="RefSeq" id="WP_151865953.1">
    <property type="nucleotide sequence ID" value="NZ_WBZB01000025.1"/>
</dbReference>
<comment type="caution">
    <text evidence="8">The sequence shown here is derived from an EMBL/GenBank/DDBJ whole genome shotgun (WGS) entry which is preliminary data.</text>
</comment>
<keyword evidence="9" id="KW-1185">Reference proteome</keyword>
<dbReference type="InterPro" id="IPR029044">
    <property type="entry name" value="Nucleotide-diphossugar_trans"/>
</dbReference>
<dbReference type="AlphaFoldDB" id="A0A833HNP4"/>
<keyword evidence="4 7" id="KW-0812">Transmembrane</keyword>
<gene>
    <name evidence="8" type="ORF">F8153_08630</name>
</gene>
<proteinExistence type="predicted"/>
<keyword evidence="5 7" id="KW-1133">Transmembrane helix</keyword>
<dbReference type="EMBL" id="WBZB01000025">
    <property type="protein sequence ID" value="KAB3529854.1"/>
    <property type="molecule type" value="Genomic_DNA"/>
</dbReference>
<feature type="transmembrane region" description="Helical" evidence="7">
    <location>
        <begin position="324"/>
        <end position="344"/>
    </location>
</feature>
<dbReference type="GO" id="GO:0016020">
    <property type="term" value="C:membrane"/>
    <property type="evidence" value="ECO:0007669"/>
    <property type="project" value="UniProtKB-SubCell"/>
</dbReference>
<dbReference type="Proteomes" id="UP000465601">
    <property type="component" value="Unassembled WGS sequence"/>
</dbReference>
<accession>A0A833HNP4</accession>
<dbReference type="SUPFAM" id="SSF53448">
    <property type="entry name" value="Nucleotide-diphospho-sugar transferases"/>
    <property type="match status" value="1"/>
</dbReference>
<keyword evidence="6 7" id="KW-0472">Membrane</keyword>
<dbReference type="GO" id="GO:0016757">
    <property type="term" value="F:glycosyltransferase activity"/>
    <property type="evidence" value="ECO:0007669"/>
    <property type="project" value="UniProtKB-KW"/>
</dbReference>
<dbReference type="Pfam" id="PF13641">
    <property type="entry name" value="Glyco_tranf_2_3"/>
    <property type="match status" value="1"/>
</dbReference>
<evidence type="ECO:0000256" key="6">
    <source>
        <dbReference type="ARBA" id="ARBA00023136"/>
    </source>
</evidence>
<keyword evidence="3 8" id="KW-0808">Transferase</keyword>
<evidence type="ECO:0000256" key="5">
    <source>
        <dbReference type="ARBA" id="ARBA00022989"/>
    </source>
</evidence>
<evidence type="ECO:0000313" key="8">
    <source>
        <dbReference type="EMBL" id="KAB3529854.1"/>
    </source>
</evidence>
<feature type="transmembrane region" description="Helical" evidence="7">
    <location>
        <begin position="6"/>
        <end position="23"/>
    </location>
</feature>
<dbReference type="PANTHER" id="PTHR43867:SF2">
    <property type="entry name" value="CELLULOSE SYNTHASE CATALYTIC SUBUNIT A [UDP-FORMING]"/>
    <property type="match status" value="1"/>
</dbReference>
<dbReference type="InterPro" id="IPR050321">
    <property type="entry name" value="Glycosyltr_2/OpgH_subfam"/>
</dbReference>
<evidence type="ECO:0000256" key="3">
    <source>
        <dbReference type="ARBA" id="ARBA00022679"/>
    </source>
</evidence>
<keyword evidence="2" id="KW-0328">Glycosyltransferase</keyword>
<dbReference type="PANTHER" id="PTHR43867">
    <property type="entry name" value="CELLULOSE SYNTHASE CATALYTIC SUBUNIT A [UDP-FORMING]"/>
    <property type="match status" value="1"/>
</dbReference>
<comment type="subcellular location">
    <subcellularLocation>
        <location evidence="1">Membrane</location>
        <topology evidence="1">Multi-pass membrane protein</topology>
    </subcellularLocation>
</comment>
<evidence type="ECO:0000256" key="2">
    <source>
        <dbReference type="ARBA" id="ARBA00022676"/>
    </source>
</evidence>
<dbReference type="Gene3D" id="3.90.550.10">
    <property type="entry name" value="Spore Coat Polysaccharide Biosynthesis Protein SpsA, Chain A"/>
    <property type="match status" value="1"/>
</dbReference>
<feature type="transmembrane region" description="Helical" evidence="7">
    <location>
        <begin position="356"/>
        <end position="374"/>
    </location>
</feature>
<name>A0A833HNP4_9FIRM</name>
<evidence type="ECO:0000313" key="9">
    <source>
        <dbReference type="Proteomes" id="UP000465601"/>
    </source>
</evidence>
<evidence type="ECO:0000256" key="1">
    <source>
        <dbReference type="ARBA" id="ARBA00004141"/>
    </source>
</evidence>
<reference evidence="8 9" key="1">
    <citation type="submission" date="2019-10" db="EMBL/GenBank/DDBJ databases">
        <title>Alkaliphilus serpentinus sp. nov. and Alkaliphilus pronyensis sp. nov., two novel anaerobic alkaliphilic species isolated from the serpentinized-hosted hydrothermal field of the Prony Bay (New Caledonia).</title>
        <authorList>
            <person name="Postec A."/>
        </authorList>
    </citation>
    <scope>NUCLEOTIDE SEQUENCE [LARGE SCALE GENOMIC DNA]</scope>
    <source>
        <strain evidence="8 9">LacT</strain>
    </source>
</reference>
<protein>
    <submittedName>
        <fullName evidence="8">Glycosyltransferase family 2 protein</fullName>
    </submittedName>
</protein>
<evidence type="ECO:0000256" key="4">
    <source>
        <dbReference type="ARBA" id="ARBA00022692"/>
    </source>
</evidence>
<evidence type="ECO:0000256" key="7">
    <source>
        <dbReference type="SAM" id="Phobius"/>
    </source>
</evidence>